<dbReference type="EMBL" id="JBHTKA010000001">
    <property type="protein sequence ID" value="MFD0998512.1"/>
    <property type="molecule type" value="Genomic_DNA"/>
</dbReference>
<dbReference type="Proteomes" id="UP001597112">
    <property type="component" value="Unassembled WGS sequence"/>
</dbReference>
<keyword evidence="3" id="KW-1185">Reference proteome</keyword>
<dbReference type="Pfam" id="PF11751">
    <property type="entry name" value="PorP_SprF"/>
    <property type="match status" value="1"/>
</dbReference>
<comment type="caution">
    <text evidence="2">The sequence shown here is derived from an EMBL/GenBank/DDBJ whole genome shotgun (WGS) entry which is preliminary data.</text>
</comment>
<evidence type="ECO:0000313" key="3">
    <source>
        <dbReference type="Proteomes" id="UP001597112"/>
    </source>
</evidence>
<dbReference type="NCBIfam" id="TIGR03519">
    <property type="entry name" value="T9SS_PorP_fam"/>
    <property type="match status" value="1"/>
</dbReference>
<sequence length="350" mass="39071">MKNTMKRWMGVAMIVMAYGAAVAQDPQFSQYYQAPLYLNPGFTGVTPQQRVAMNYRIQWPSLPKAFTTYAASYDIFVEELRSGFGLLLTTDQMGSAGWRTTTAGLLYSYKVKITDKVVFSPGLYFGYGTNGIDRSKVRLGKDLDVEYDVPGSSLDPDVARIGNSSYFDFGSGFLIYSRQLWFGASFTHMNRPSISVLNESSRLPMKTAIHAGARIDLSGGPHNGGRVSYLTPSFIYRMQGKSFSQLDLGVNYHIDPVSVGLWYRGKPFEKTVVNSIAQDALILTLGLYFKQLSIGYSYDFTISEMETASGGAHEISLVWEFSSKPSNRSSKKKYKLIPCPTFNSKEGFWN</sequence>
<keyword evidence="1" id="KW-0732">Signal</keyword>
<accession>A0ABW3JXD9</accession>
<protein>
    <submittedName>
        <fullName evidence="2">Type IX secretion system membrane protein PorP/SprF</fullName>
    </submittedName>
</protein>
<proteinExistence type="predicted"/>
<feature type="signal peptide" evidence="1">
    <location>
        <begin position="1"/>
        <end position="23"/>
    </location>
</feature>
<name>A0ABW3JXD9_9BACT</name>
<feature type="chain" id="PRO_5046165087" evidence="1">
    <location>
        <begin position="24"/>
        <end position="350"/>
    </location>
</feature>
<gene>
    <name evidence="2" type="ORF">ACFQ21_04310</name>
</gene>
<reference evidence="3" key="1">
    <citation type="journal article" date="2019" name="Int. J. Syst. Evol. Microbiol.">
        <title>The Global Catalogue of Microorganisms (GCM) 10K type strain sequencing project: providing services to taxonomists for standard genome sequencing and annotation.</title>
        <authorList>
            <consortium name="The Broad Institute Genomics Platform"/>
            <consortium name="The Broad Institute Genome Sequencing Center for Infectious Disease"/>
            <person name="Wu L."/>
            <person name="Ma J."/>
        </authorList>
    </citation>
    <scope>NUCLEOTIDE SEQUENCE [LARGE SCALE GENOMIC DNA]</scope>
    <source>
        <strain evidence="3">CCUG 58938</strain>
    </source>
</reference>
<evidence type="ECO:0000313" key="2">
    <source>
        <dbReference type="EMBL" id="MFD0998512.1"/>
    </source>
</evidence>
<organism evidence="2 3">
    <name type="scientific">Ohtaekwangia kribbensis</name>
    <dbReference type="NCBI Taxonomy" id="688913"/>
    <lineage>
        <taxon>Bacteria</taxon>
        <taxon>Pseudomonadati</taxon>
        <taxon>Bacteroidota</taxon>
        <taxon>Cytophagia</taxon>
        <taxon>Cytophagales</taxon>
        <taxon>Fulvivirgaceae</taxon>
        <taxon>Ohtaekwangia</taxon>
    </lineage>
</organism>
<dbReference type="RefSeq" id="WP_377575335.1">
    <property type="nucleotide sequence ID" value="NZ_JBHTKA010000001.1"/>
</dbReference>
<dbReference type="InterPro" id="IPR019861">
    <property type="entry name" value="PorP/SprF_Bacteroidetes"/>
</dbReference>
<evidence type="ECO:0000256" key="1">
    <source>
        <dbReference type="SAM" id="SignalP"/>
    </source>
</evidence>